<accession>A0AA36DH66</accession>
<feature type="compositionally biased region" description="Polar residues" evidence="1">
    <location>
        <begin position="676"/>
        <end position="686"/>
    </location>
</feature>
<reference evidence="2" key="1">
    <citation type="submission" date="2023-06" db="EMBL/GenBank/DDBJ databases">
        <authorList>
            <person name="Delattre M."/>
        </authorList>
    </citation>
    <scope>NUCLEOTIDE SEQUENCE</scope>
    <source>
        <strain evidence="2">AF72</strain>
    </source>
</reference>
<evidence type="ECO:0000313" key="3">
    <source>
        <dbReference type="Proteomes" id="UP001177023"/>
    </source>
</evidence>
<evidence type="ECO:0000313" key="2">
    <source>
        <dbReference type="EMBL" id="CAJ0586276.1"/>
    </source>
</evidence>
<name>A0AA36DH66_9BILA</name>
<feature type="compositionally biased region" description="Polar residues" evidence="1">
    <location>
        <begin position="857"/>
        <end position="867"/>
    </location>
</feature>
<dbReference type="Proteomes" id="UP001177023">
    <property type="component" value="Unassembled WGS sequence"/>
</dbReference>
<proteinExistence type="predicted"/>
<feature type="compositionally biased region" description="Pro residues" evidence="1">
    <location>
        <begin position="834"/>
        <end position="843"/>
    </location>
</feature>
<feature type="compositionally biased region" description="Polar residues" evidence="1">
    <location>
        <begin position="757"/>
        <end position="769"/>
    </location>
</feature>
<organism evidence="2 3">
    <name type="scientific">Mesorhabditis spiculigera</name>
    <dbReference type="NCBI Taxonomy" id="96644"/>
    <lineage>
        <taxon>Eukaryota</taxon>
        <taxon>Metazoa</taxon>
        <taxon>Ecdysozoa</taxon>
        <taxon>Nematoda</taxon>
        <taxon>Chromadorea</taxon>
        <taxon>Rhabditida</taxon>
        <taxon>Rhabditina</taxon>
        <taxon>Rhabditomorpha</taxon>
        <taxon>Rhabditoidea</taxon>
        <taxon>Rhabditidae</taxon>
        <taxon>Mesorhabditinae</taxon>
        <taxon>Mesorhabditis</taxon>
    </lineage>
</organism>
<gene>
    <name evidence="2" type="ORF">MSPICULIGERA_LOCUS24283</name>
</gene>
<feature type="compositionally biased region" description="Basic residues" evidence="1">
    <location>
        <begin position="713"/>
        <end position="727"/>
    </location>
</feature>
<feature type="compositionally biased region" description="Basic and acidic residues" evidence="1">
    <location>
        <begin position="606"/>
        <end position="618"/>
    </location>
</feature>
<feature type="region of interest" description="Disordered" evidence="1">
    <location>
        <begin position="757"/>
        <end position="867"/>
    </location>
</feature>
<feature type="compositionally biased region" description="Polar residues" evidence="1">
    <location>
        <begin position="625"/>
        <end position="636"/>
    </location>
</feature>
<feature type="compositionally biased region" description="Basic residues" evidence="1">
    <location>
        <begin position="771"/>
        <end position="782"/>
    </location>
</feature>
<dbReference type="AlphaFoldDB" id="A0AA36DH66"/>
<comment type="caution">
    <text evidence="2">The sequence shown here is derived from an EMBL/GenBank/DDBJ whole genome shotgun (WGS) entry which is preliminary data.</text>
</comment>
<sequence>MTEISYLLEAASLGARADLKETIFDVLNVEDIKDLKWSTKIPEFVFKRHILALAKCLSVASNEQANLYGVDFAAPEDVDLDELPEPGMWKSLPLLLELADKLCAINNEQLNELEYFVEFVELLRNRQRAVEAHDKDELAALGGSYHMASWPDYLRYNPVLSDDELEQLFSHAATSMDSFSSFIDFIQMHLKHFADKEHLKQLFPLVKPMCAYMFGYQLIRPIRDLFCLAFDKLDADAFDELHAEASKIGLLPGERMKLHSGVTPATFLKKCEKEDASNMLAYFHFLMLFIPWGNVIEDCINAVLADKRCKFLFTTIAEAAPSIHDYLCEGTDDRAPALATLLAGACINDKTENSEALELFAALIDEGVVDINWIVMEVLVRGMTTGSLPFRKRSVSILLDLLTIGKIDMNFSDGDHPSAGTVSWSTLVCAVLDLYAPPTPTQAGQRYSLIKDLLVALDEHVASWATRHTVEPILRHLEKSESATKPWQHLVFNEFMAKTVAVHAKDQIPWTQIDAETEFTGVMDLIGAFPDMTGTQALFKLLPDFIEVNSPKSIVDEMQRWYDSNVALYKPTEARMQALSKNIAELRTKHGYDTAEPSEAGEDEEPPNKDPETTEAPRRFGSPVSFPSRSTSNARSRLTEARDGFKSYYGKGMAESDGDLPFSQSSSDVAGRHESLSPTSSGQRNDNYGVALDELRVTPRQETDFDRAWTSSTKHRSFSARRRRSAARRGVMSHSSSWIAGNLAGSSGSGFQRATINQGAIATQSTPNQRSSKRSRRRRPRGQKLQENSDATAAPPPAVSRRSVRKATGRRRRSGASRLKQATREAAGFSGSPPSTPAEPNPSEPRKSPYVPYRPRSQPSTPTRHSD</sequence>
<dbReference type="EMBL" id="CATQJA010002708">
    <property type="protein sequence ID" value="CAJ0586276.1"/>
    <property type="molecule type" value="Genomic_DNA"/>
</dbReference>
<feature type="non-terminal residue" evidence="2">
    <location>
        <position position="867"/>
    </location>
</feature>
<feature type="compositionally biased region" description="Basic residues" evidence="1">
    <location>
        <begin position="802"/>
        <end position="815"/>
    </location>
</feature>
<evidence type="ECO:0000256" key="1">
    <source>
        <dbReference type="SAM" id="MobiDB-lite"/>
    </source>
</evidence>
<protein>
    <submittedName>
        <fullName evidence="2">Uncharacterized protein</fullName>
    </submittedName>
</protein>
<feature type="region of interest" description="Disordered" evidence="1">
    <location>
        <begin position="592"/>
        <end position="689"/>
    </location>
</feature>
<feature type="region of interest" description="Disordered" evidence="1">
    <location>
        <begin position="705"/>
        <end position="735"/>
    </location>
</feature>
<keyword evidence="3" id="KW-1185">Reference proteome</keyword>